<feature type="chain" id="PRO_5003878251" evidence="1">
    <location>
        <begin position="18"/>
        <end position="195"/>
    </location>
</feature>
<feature type="signal peptide" evidence="1">
    <location>
        <begin position="1"/>
        <end position="17"/>
    </location>
</feature>
<dbReference type="AlphaFoldDB" id="K4KLT9"/>
<proteinExistence type="predicted"/>
<sequence>MKHLLLIVIASGLWACAASPARQHFLLQAQSPGAWQSATPVTRVVGVGPVKVADYLTRPTLTVQNADGSLWSPARMMWAEPLQAGIARVIALNLTGQHADTGFTLFPWRRDQAPSISVRLDMHDLSRRDQQLWLSASWSLWTVDQPAPVIQQHFYRSTPLDRDNQAVPRALSALLQQLSDEIAPHLANATPSPAK</sequence>
<dbReference type="STRING" id="1117647.M5M_09290"/>
<dbReference type="Gene3D" id="3.40.50.10610">
    <property type="entry name" value="ABC-type transport auxiliary lipoprotein component"/>
    <property type="match status" value="1"/>
</dbReference>
<keyword evidence="1" id="KW-0732">Signal</keyword>
<evidence type="ECO:0000256" key="1">
    <source>
        <dbReference type="SAM" id="SignalP"/>
    </source>
</evidence>
<dbReference type="OrthoDB" id="7064073at2"/>
<evidence type="ECO:0000259" key="2">
    <source>
        <dbReference type="Pfam" id="PF03886"/>
    </source>
</evidence>
<evidence type="ECO:0000313" key="3">
    <source>
        <dbReference type="EMBL" id="AFU99043.1"/>
    </source>
</evidence>
<gene>
    <name evidence="3" type="ordered locus">M5M_09290</name>
</gene>
<feature type="domain" description="ABC-type transport auxiliary lipoprotein component" evidence="2">
    <location>
        <begin position="25"/>
        <end position="183"/>
    </location>
</feature>
<reference evidence="3 4" key="1">
    <citation type="journal article" date="2013" name="Genome Announc.">
        <title>Complete genome sequence of Simiduia agarivorans SA1(T), a marine bacterium able to degrade a variety of polysaccharides.</title>
        <authorList>
            <person name="Lin S.Y."/>
            <person name="Shieh W.Y."/>
            <person name="Chen J.S."/>
            <person name="Tang S.L."/>
        </authorList>
    </citation>
    <scope>NUCLEOTIDE SEQUENCE [LARGE SCALE GENOMIC DNA]</scope>
    <source>
        <strain evidence="4">DSM 21679 / JCM 13881 / BCRC 17597 / SA1</strain>
    </source>
</reference>
<keyword evidence="4" id="KW-1185">Reference proteome</keyword>
<organism evidence="3 4">
    <name type="scientific">Simiduia agarivorans (strain DSM 21679 / JCM 13881 / BCRC 17597 / SA1)</name>
    <dbReference type="NCBI Taxonomy" id="1117647"/>
    <lineage>
        <taxon>Bacteria</taxon>
        <taxon>Pseudomonadati</taxon>
        <taxon>Pseudomonadota</taxon>
        <taxon>Gammaproteobacteria</taxon>
        <taxon>Cellvibrionales</taxon>
        <taxon>Cellvibrionaceae</taxon>
        <taxon>Simiduia</taxon>
    </lineage>
</organism>
<name>K4KLT9_SIMAS</name>
<keyword evidence="3" id="KW-0449">Lipoprotein</keyword>
<dbReference type="Pfam" id="PF03886">
    <property type="entry name" value="ABC_trans_aux"/>
    <property type="match status" value="1"/>
</dbReference>
<dbReference type="KEGG" id="saga:M5M_09290"/>
<dbReference type="HOGENOM" id="CLU_096001_2_1_6"/>
<accession>K4KLT9</accession>
<dbReference type="eggNOG" id="COG3009">
    <property type="taxonomic scope" value="Bacteria"/>
</dbReference>
<dbReference type="EMBL" id="CP003746">
    <property type="protein sequence ID" value="AFU99043.1"/>
    <property type="molecule type" value="Genomic_DNA"/>
</dbReference>
<dbReference type="SUPFAM" id="SSF159594">
    <property type="entry name" value="XCC0632-like"/>
    <property type="match status" value="1"/>
</dbReference>
<evidence type="ECO:0000313" key="4">
    <source>
        <dbReference type="Proteomes" id="UP000000466"/>
    </source>
</evidence>
<dbReference type="Proteomes" id="UP000000466">
    <property type="component" value="Chromosome"/>
</dbReference>
<protein>
    <submittedName>
        <fullName evidence="3">Lipoprotein</fullName>
    </submittedName>
</protein>
<dbReference type="InterPro" id="IPR005586">
    <property type="entry name" value="ABC_trans_aux"/>
</dbReference>
<dbReference type="RefSeq" id="WP_015047207.1">
    <property type="nucleotide sequence ID" value="NC_018868.3"/>
</dbReference>